<evidence type="ECO:0000256" key="5">
    <source>
        <dbReference type="ARBA" id="ARBA00022771"/>
    </source>
</evidence>
<keyword evidence="8" id="KW-0238">DNA-binding</keyword>
<reference evidence="16 18" key="8">
    <citation type="journal article" date="2007" name="Science">
        <title>Sequence finishing and mapping of Drosophila melanogaster heterochromatin.</title>
        <authorList>
            <person name="Hoskins R.A."/>
            <person name="Carlson J.W."/>
            <person name="Kennedy C."/>
            <person name="Acevedo D."/>
            <person name="Evans-Holm M."/>
            <person name="Frise E."/>
            <person name="Wan K.H."/>
            <person name="Park S."/>
            <person name="Mendez-Lago M."/>
            <person name="Rossi F."/>
            <person name="Villasante A."/>
            <person name="Dimitri P."/>
            <person name="Karpen G.H."/>
            <person name="Celniker S.E."/>
        </authorList>
    </citation>
    <scope>NUCLEOTIDE SEQUENCE [LARGE SCALE GENOMIC DNA]</scope>
    <source>
        <strain evidence="18">Berkeley</strain>
    </source>
</reference>
<name>R9PY35_DROME</name>
<dbReference type="FunFam" id="3.30.160.60:FF:000446">
    <property type="entry name" value="Zinc finger protein"/>
    <property type="match status" value="1"/>
</dbReference>
<dbReference type="InParanoid" id="R9PY35"/>
<dbReference type="OrthoDB" id="7854697at2759"/>
<dbReference type="InterPro" id="IPR012934">
    <property type="entry name" value="Znf_AD"/>
</dbReference>
<evidence type="ECO:0000256" key="7">
    <source>
        <dbReference type="ARBA" id="ARBA00023015"/>
    </source>
</evidence>
<dbReference type="PANTHER" id="PTHR24394:SF44">
    <property type="entry name" value="ZINC FINGER PROTEIN 271-LIKE"/>
    <property type="match status" value="1"/>
</dbReference>
<keyword evidence="9" id="KW-0804">Transcription</keyword>
<feature type="domain" description="C2H2-type" evidence="14">
    <location>
        <begin position="256"/>
        <end position="283"/>
    </location>
</feature>
<accession>R9PY35</accession>
<dbReference type="SMR" id="R9PY35"/>
<dbReference type="SUPFAM" id="SSF57667">
    <property type="entry name" value="beta-beta-alpha zinc fingers"/>
    <property type="match status" value="3"/>
</dbReference>
<feature type="region of interest" description="Disordered" evidence="13">
    <location>
        <begin position="111"/>
        <end position="137"/>
    </location>
</feature>
<dbReference type="GO" id="GO:0005634">
    <property type="term" value="C:nucleus"/>
    <property type="evidence" value="ECO:0000250"/>
    <property type="project" value="FlyBase"/>
</dbReference>
<dbReference type="InterPro" id="IPR036236">
    <property type="entry name" value="Znf_C2H2_sf"/>
</dbReference>
<dbReference type="Bgee" id="FBgn0264744">
    <property type="expression patterns" value="Expressed in T neuron T5a (Drosophila) in embryonic/larval optic lobe (Drosophila) and 11 other cell types or tissues"/>
</dbReference>
<evidence type="ECO:0000256" key="4">
    <source>
        <dbReference type="ARBA" id="ARBA00022737"/>
    </source>
</evidence>
<evidence type="ECO:0000256" key="8">
    <source>
        <dbReference type="ARBA" id="ARBA00023125"/>
    </source>
</evidence>
<dbReference type="PROSITE" id="PS51915">
    <property type="entry name" value="ZAD"/>
    <property type="match status" value="1"/>
</dbReference>
<feature type="binding site" evidence="12">
    <location>
        <position position="5"/>
    </location>
    <ligand>
        <name>Zn(2+)</name>
        <dbReference type="ChEBI" id="CHEBI:29105"/>
    </ligand>
</feature>
<dbReference type="AlphaFoldDB" id="R9PY35"/>
<organism evidence="16 18">
    <name type="scientific">Drosophila melanogaster</name>
    <name type="common">Fruit fly</name>
    <dbReference type="NCBI Taxonomy" id="7227"/>
    <lineage>
        <taxon>Eukaryota</taxon>
        <taxon>Metazoa</taxon>
        <taxon>Ecdysozoa</taxon>
        <taxon>Arthropoda</taxon>
        <taxon>Hexapoda</taxon>
        <taxon>Insecta</taxon>
        <taxon>Pterygota</taxon>
        <taxon>Neoptera</taxon>
        <taxon>Endopterygota</taxon>
        <taxon>Diptera</taxon>
        <taxon>Brachycera</taxon>
        <taxon>Muscomorpha</taxon>
        <taxon>Ephydroidea</taxon>
        <taxon>Drosophilidae</taxon>
        <taxon>Drosophila</taxon>
        <taxon>Sophophora</taxon>
    </lineage>
</organism>
<sequence>MENKCRVCLASSKNMVNIFEERQDLPVSIAHMIIECTGFKVEKGDSLPHSICPPCVKDAHNAFTIIKTYERSYQVFYEVQDTVLEEELSEDVIIELSDSDEVILIDEQEEKVHLSENKAPTNEVSTQEESKTAQSDNVSEDKGHICTQCHMSFRRPGLLELHILRHHTTDGPRPMSSTSEHAVKEELRTKARQLSRNSTHTCRLCNKTFCSKASCVRHQKTHTGEKPFACEICQKPFADLASVKRHLRTHTGERPFKCLTCQSAFSDGSALRQHIRIHTGERPYKCDMCDKFFRERSDARKHMMSHTAEKRFKCSQCERRFRQPKGLRRHVKLCHTDKVENAAIS</sequence>
<dbReference type="Gene3D" id="3.40.1800.20">
    <property type="match status" value="1"/>
</dbReference>
<dbReference type="FunCoup" id="R9PY35">
    <property type="interactions" value="14"/>
</dbReference>
<reference evidence="16 18" key="1">
    <citation type="journal article" date="2000" name="Science">
        <title>The genome sequence of Drosophila melanogaster.</title>
        <authorList>
            <person name="Adams M.D."/>
            <person name="Celniker S.E."/>
            <person name="Holt R.A."/>
            <person name="Evans C.A."/>
            <person name="Gocayne J.D."/>
            <person name="Amanatides P.G."/>
            <person name="Scherer S.E."/>
            <person name="Li P.W."/>
            <person name="Hoskins R.A."/>
            <person name="Galle R.F."/>
            <person name="George R.A."/>
            <person name="Lewis S.E."/>
            <person name="Richards S."/>
            <person name="Ashburner M."/>
            <person name="Henderson S.N."/>
            <person name="Sutton G.G."/>
            <person name="Wortman J.R."/>
            <person name="Yandell M.D."/>
            <person name="Zhang Q."/>
            <person name="Chen L.X."/>
            <person name="Brandon R.C."/>
            <person name="Rogers Y.H."/>
            <person name="Blazej R.G."/>
            <person name="Champe M."/>
            <person name="Pfeiffer B.D."/>
            <person name="Wan K.H."/>
            <person name="Doyle C."/>
            <person name="Baxter E.G."/>
            <person name="Helt G."/>
            <person name="Nelson C.R."/>
            <person name="Gabor G.L."/>
            <person name="Abril J.F."/>
            <person name="Agbayani A."/>
            <person name="An H.J."/>
            <person name="Andrews-Pfannkoch C."/>
            <person name="Baldwin D."/>
            <person name="Ballew R.M."/>
            <person name="Basu A."/>
            <person name="Baxendale J."/>
            <person name="Bayraktaroglu L."/>
            <person name="Beasley E.M."/>
            <person name="Beeson K.Y."/>
            <person name="Benos P.V."/>
            <person name="Berman B.P."/>
            <person name="Bhandari D."/>
            <person name="Bolshakov S."/>
            <person name="Borkova D."/>
            <person name="Botchan M.R."/>
            <person name="Bouck J."/>
            <person name="Brokstein P."/>
            <person name="Brottier P."/>
            <person name="Burtis K.C."/>
            <person name="Busam D.A."/>
            <person name="Butler H."/>
            <person name="Cadieu E."/>
            <person name="Center A."/>
            <person name="Chandra I."/>
            <person name="Cherry J.M."/>
            <person name="Cawley S."/>
            <person name="Dahlke C."/>
            <person name="Davenport L.B."/>
            <person name="Davies P."/>
            <person name="de Pablos B."/>
            <person name="Delcher A."/>
            <person name="Deng Z."/>
            <person name="Mays A.D."/>
            <person name="Dew I."/>
            <person name="Dietz S.M."/>
            <person name="Dodson K."/>
            <person name="Doup L.E."/>
            <person name="Downes M."/>
            <person name="Dugan-Rocha S."/>
            <person name="Dunkov B.C."/>
            <person name="Dunn P."/>
            <person name="Durbin K.J."/>
            <person name="Evangelista C.C."/>
            <person name="Ferraz C."/>
            <person name="Ferriera S."/>
            <person name="Fleischmann W."/>
            <person name="Fosler C."/>
            <person name="Gabrielian A.E."/>
            <person name="Garg N.S."/>
            <person name="Gelbart W.M."/>
            <person name="Glasser K."/>
            <person name="Glodek A."/>
            <person name="Gong F."/>
            <person name="Gorrell J.H."/>
            <person name="Gu Z."/>
            <person name="Guan P."/>
            <person name="Harris M."/>
            <person name="Harris N.L."/>
            <person name="Harvey D."/>
            <person name="Heiman T.J."/>
            <person name="Hernandez J.R."/>
            <person name="Houck J."/>
            <person name="Hostin D."/>
            <person name="Houston K.A."/>
            <person name="Howland T.J."/>
            <person name="Wei M.H."/>
            <person name="Ibegwam C."/>
            <person name="Jalali M."/>
            <person name="Kalush F."/>
            <person name="Karpen G.H."/>
            <person name="Ke Z."/>
            <person name="Kennison J.A."/>
            <person name="Ketchum K.A."/>
            <person name="Kimmel B.E."/>
            <person name="Kodira C.D."/>
            <person name="Kraft C."/>
            <person name="Kravitz S."/>
            <person name="Kulp D."/>
            <person name="Lai Z."/>
            <person name="Lasko P."/>
            <person name="Lei Y."/>
            <person name="Levitsky A.A."/>
            <person name="Li J."/>
            <person name="Li Z."/>
            <person name="Liang Y."/>
            <person name="Lin X."/>
            <person name="Liu X."/>
            <person name="Mattei B."/>
            <person name="McIntosh T.C."/>
            <person name="McLeod M.P."/>
            <person name="McPherson D."/>
            <person name="Merkulov G."/>
            <person name="Milshina N.V."/>
            <person name="Mobarry C."/>
            <person name="Morris J."/>
            <person name="Moshrefi A."/>
            <person name="Mount S.M."/>
            <person name="Moy M."/>
            <person name="Murphy B."/>
            <person name="Murphy L."/>
            <person name="Muzny D.M."/>
            <person name="Nelson D.L."/>
            <person name="Nelson D.R."/>
            <person name="Nelson K.A."/>
            <person name="Nixon K."/>
            <person name="Nusskern D.R."/>
            <person name="Pacleb J.M."/>
            <person name="Palazzolo M."/>
            <person name="Pittman G.S."/>
            <person name="Pan S."/>
            <person name="Pollard J."/>
            <person name="Puri V."/>
            <person name="Reese M.G."/>
            <person name="Reinert K."/>
            <person name="Remington K."/>
            <person name="Saunders R.D."/>
            <person name="Scheeler F."/>
            <person name="Shen H."/>
            <person name="Shue B.C."/>
            <person name="Siden-Kiamos I."/>
            <person name="Simpson M."/>
            <person name="Skupski M.P."/>
            <person name="Smith T."/>
            <person name="Spier E."/>
            <person name="Spradling A.C."/>
            <person name="Stapleton M."/>
            <person name="Strong R."/>
            <person name="Sun E."/>
            <person name="Svirskas R."/>
            <person name="Tector C."/>
            <person name="Turner R."/>
            <person name="Venter E."/>
            <person name="Wang A.H."/>
            <person name="Wang X."/>
            <person name="Wang Z.Y."/>
            <person name="Wassarman D.A."/>
            <person name="Weinstock G.M."/>
            <person name="Weissenbach J."/>
            <person name="Williams S.M."/>
            <person name="WoodageT"/>
            <person name="Worley K.C."/>
            <person name="Wu D."/>
            <person name="Yang S."/>
            <person name="Yao Q.A."/>
            <person name="Ye J."/>
            <person name="Yeh R.F."/>
            <person name="Zaveri J.S."/>
            <person name="Zhan M."/>
            <person name="Zhang G."/>
            <person name="Zhao Q."/>
            <person name="Zheng L."/>
            <person name="Zheng X.H."/>
            <person name="Zhong F.N."/>
            <person name="Zhong W."/>
            <person name="Zhou X."/>
            <person name="Zhu S."/>
            <person name="Zhu X."/>
            <person name="Smith H.O."/>
            <person name="Gibbs R.A."/>
            <person name="Myers E.W."/>
            <person name="Rubin G.M."/>
            <person name="Venter J.C."/>
        </authorList>
    </citation>
    <scope>NUCLEOTIDE SEQUENCE [LARGE SCALE GENOMIC DNA]</scope>
    <source>
        <strain evidence="18">Berkeley</strain>
    </source>
</reference>
<dbReference type="PROSITE" id="PS50157">
    <property type="entry name" value="ZINC_FINGER_C2H2_2"/>
    <property type="match status" value="6"/>
</dbReference>
<evidence type="ECO:0000256" key="3">
    <source>
        <dbReference type="ARBA" id="ARBA00022723"/>
    </source>
</evidence>
<feature type="binding site" evidence="12">
    <location>
        <position position="8"/>
    </location>
    <ligand>
        <name>Zn(2+)</name>
        <dbReference type="ChEBI" id="CHEBI:29105"/>
    </ligand>
</feature>
<dbReference type="PROSITE" id="PS00028">
    <property type="entry name" value="ZINC_FINGER_C2H2_1"/>
    <property type="match status" value="6"/>
</dbReference>
<feature type="binding site" evidence="12">
    <location>
        <position position="55"/>
    </location>
    <ligand>
        <name>Zn(2+)</name>
        <dbReference type="ChEBI" id="CHEBI:29105"/>
    </ligand>
</feature>
<feature type="domain" description="C2H2-type" evidence="14">
    <location>
        <begin position="228"/>
        <end position="255"/>
    </location>
</feature>
<dbReference type="Pfam" id="PF07776">
    <property type="entry name" value="zf-AD"/>
    <property type="match status" value="1"/>
</dbReference>
<evidence type="ECO:0000256" key="2">
    <source>
        <dbReference type="ARBA" id="ARBA00006991"/>
    </source>
</evidence>
<dbReference type="EMBL" id="AE014134">
    <property type="protein sequence ID" value="AAF51136.1"/>
    <property type="molecule type" value="Genomic_DNA"/>
</dbReference>
<keyword evidence="18" id="KW-1185">Reference proteome</keyword>
<keyword evidence="3 12" id="KW-0479">Metal-binding</keyword>
<dbReference type="STRING" id="7227.FBpp0306251"/>
<dbReference type="FlyBase" id="FBgn0264744">
    <property type="gene designation" value="CG44002"/>
</dbReference>
<proteinExistence type="inferred from homology"/>
<dbReference type="Gene3D" id="3.30.160.60">
    <property type="entry name" value="Classic Zinc Finger"/>
    <property type="match status" value="5"/>
</dbReference>
<dbReference type="GO" id="GO:0006355">
    <property type="term" value="P:regulation of DNA-templated transcription"/>
    <property type="evidence" value="ECO:0007669"/>
    <property type="project" value="UniProtKB-ARBA"/>
</dbReference>
<keyword evidence="6 12" id="KW-0862">Zinc</keyword>
<reference evidence="16 18" key="11">
    <citation type="journal article" date="2015" name="Genome Res.">
        <title>The Release 6 reference sequence of the Drosophila melanogaster genome.</title>
        <authorList>
            <person name="Hoskins R.A."/>
            <person name="Carlson J.W."/>
            <person name="Wan K.H."/>
            <person name="Park S."/>
            <person name="Mendez I."/>
            <person name="Galle S.E."/>
            <person name="Booth B.W."/>
            <person name="Pfeiffer B.D."/>
            <person name="George R.A."/>
            <person name="Svirskas R."/>
            <person name="Krzywinski M."/>
            <person name="Schein J."/>
            <person name="Accardo M.C."/>
            <person name="Damia E."/>
            <person name="Messina G."/>
            <person name="Mendez-Lago M."/>
            <person name="de Pablos B."/>
            <person name="Demakova O.V."/>
            <person name="Andreyeva E.N."/>
            <person name="Boldyreva L.V."/>
            <person name="Marra M."/>
            <person name="Carvalho A.B."/>
            <person name="Dimitri P."/>
            <person name="Villasante A."/>
            <person name="Zhimulev I.F."/>
            <person name="Rubin G.M."/>
            <person name="Karpen G.H."/>
            <person name="Celniker S.E."/>
        </authorList>
    </citation>
    <scope>NUCLEOTIDE SEQUENCE [LARGE SCALE GENOMIC DNA]</scope>
    <source>
        <strain evidence="18">Berkeley</strain>
    </source>
</reference>
<keyword evidence="5 11" id="KW-0863">Zinc-finger</keyword>
<dbReference type="HOGENOM" id="CLU_002678_94_1_1"/>
<keyword evidence="7" id="KW-0805">Transcription regulation</keyword>
<reference evidence="16 18" key="4">
    <citation type="journal article" date="2002" name="Genome Biol.">
        <title>The transposable elements of the Drosophila melanogaster euchromatin: a genomics perspective.</title>
        <authorList>
            <person name="Kaminker J.S."/>
            <person name="Bergman C.M."/>
            <person name="Kronmiller B."/>
            <person name="Carlson J."/>
            <person name="Svirskas R."/>
            <person name="Patel S."/>
            <person name="Frise E."/>
            <person name="Wheeler D.A."/>
            <person name="Lewis S.E."/>
            <person name="Rubin G.M."/>
            <person name="Ashburner M."/>
            <person name="Celniker S.E."/>
        </authorList>
    </citation>
    <scope>NUCLEOTIDE SEQUENCE [LARGE SCALE GENOMIC DNA]</scope>
    <source>
        <strain evidence="18">Berkeley</strain>
    </source>
</reference>
<dbReference type="RefSeq" id="NP_608754.1">
    <property type="nucleotide sequence ID" value="NM_134910.3"/>
</dbReference>
<dbReference type="PANTHER" id="PTHR24394">
    <property type="entry name" value="ZINC FINGER PROTEIN"/>
    <property type="match status" value="1"/>
</dbReference>
<dbReference type="OMA" id="TYERSYQ"/>
<evidence type="ECO:0000256" key="1">
    <source>
        <dbReference type="ARBA" id="ARBA00004123"/>
    </source>
</evidence>
<evidence type="ECO:0000313" key="16">
    <source>
        <dbReference type="EMBL" id="AAF51136.1"/>
    </source>
</evidence>
<evidence type="ECO:0000256" key="9">
    <source>
        <dbReference type="ARBA" id="ARBA00023163"/>
    </source>
</evidence>
<feature type="domain" description="ZAD" evidence="15">
    <location>
        <begin position="3"/>
        <end position="79"/>
    </location>
</feature>
<dbReference type="SUPFAM" id="SSF57716">
    <property type="entry name" value="Glucocorticoid receptor-like (DNA-binding domain)"/>
    <property type="match status" value="1"/>
</dbReference>
<evidence type="ECO:0000259" key="15">
    <source>
        <dbReference type="PROSITE" id="PS51915"/>
    </source>
</evidence>
<evidence type="ECO:0000256" key="6">
    <source>
        <dbReference type="ARBA" id="ARBA00022833"/>
    </source>
</evidence>
<dbReference type="Proteomes" id="UP000000803">
    <property type="component" value="Chromosome 2L"/>
</dbReference>
<dbReference type="VEuPathDB" id="VectorBase:FBgn0264744"/>
<reference evidence="16 18" key="9">
    <citation type="journal article" date="2015" name="G3 (Bethesda)">
        <title>Gene Model Annotations for Drosophila melanogaster: Impact of High-Throughput Data.</title>
        <authorList>
            <consortium name="FlyBase Consortium"/>
            <person name="Matthews B.B."/>
            <person name="Dos Santos G."/>
            <person name="Crosby M.A."/>
            <person name="Emmert D.B."/>
            <person name="St Pierre S.E."/>
            <person name="Gramates L.S."/>
            <person name="Zhou P."/>
            <person name="Schroeder A.J."/>
            <person name="Falls K."/>
            <person name="Strelets V."/>
            <person name="Russo S.M."/>
            <person name="Gelbart W.M."/>
            <person name="null"/>
        </authorList>
    </citation>
    <scope>NUCLEOTIDE SEQUENCE [LARGE SCALE GENOMIC DNA]</scope>
    <source>
        <strain evidence="18">Berkeley</strain>
    </source>
</reference>
<dbReference type="eggNOG" id="KOG1721">
    <property type="taxonomic scope" value="Eukaryota"/>
</dbReference>
<comment type="similarity">
    <text evidence="2">Belongs to the krueppel C2H2-type zinc-finger protein family.</text>
</comment>
<dbReference type="GeneID" id="33535"/>
<dbReference type="SMART" id="SM00355">
    <property type="entry name" value="ZnF_C2H2"/>
    <property type="match status" value="6"/>
</dbReference>
<dbReference type="SMART" id="SM00868">
    <property type="entry name" value="zf-AD"/>
    <property type="match status" value="1"/>
</dbReference>
<evidence type="ECO:0000313" key="17">
    <source>
        <dbReference type="FlyBase" id="FBgn0264744"/>
    </source>
</evidence>
<dbReference type="KEGG" id="dme:Dmel_CG44002"/>
<feature type="domain" description="C2H2-type" evidence="14">
    <location>
        <begin position="144"/>
        <end position="172"/>
    </location>
</feature>
<evidence type="ECO:0000313" key="18">
    <source>
        <dbReference type="Proteomes" id="UP000000803"/>
    </source>
</evidence>
<dbReference type="ExpressionAtlas" id="R9PY35">
    <property type="expression patterns" value="baseline and differential"/>
</dbReference>
<evidence type="ECO:0000259" key="14">
    <source>
        <dbReference type="PROSITE" id="PS50157"/>
    </source>
</evidence>
<keyword evidence="10" id="KW-0539">Nucleus</keyword>
<reference evidence="16 18" key="3">
    <citation type="journal article" date="2002" name="Genome Biol.">
        <title>Annotation of the Drosophila melanogaster euchromatic genome: a systematic review.</title>
        <authorList>
            <person name="Misra S."/>
            <person name="Crosby M.A."/>
            <person name="Mungall C.J."/>
            <person name="Matthews B.B."/>
            <person name="Campbell K.S."/>
            <person name="Hradecky P."/>
            <person name="Huang Y."/>
            <person name="Kaminker J.S."/>
            <person name="Millburn G.H."/>
            <person name="Prochnik S.E."/>
            <person name="Smith C.D."/>
            <person name="Tupy J.L."/>
            <person name="Whitfied E.J."/>
            <person name="Bayraktaroglu L."/>
            <person name="Berman B.P."/>
            <person name="Bettencourt B.R."/>
            <person name="Celniker S.E."/>
            <person name="de Grey A.D."/>
            <person name="Drysdale R.A."/>
            <person name="Harris N.L."/>
            <person name="Richter J."/>
            <person name="Russo S."/>
            <person name="Schroeder A.J."/>
            <person name="Shu S.Q."/>
            <person name="Stapleton M."/>
            <person name="Yamada C."/>
            <person name="Ashburner M."/>
            <person name="Gelbart W.M."/>
            <person name="Rubin G.M."/>
            <person name="Lewis S.E."/>
        </authorList>
    </citation>
    <scope>GENOME REANNOTATION</scope>
    <source>
        <strain evidence="18">Berkeley</strain>
    </source>
</reference>
<feature type="compositionally biased region" description="Polar residues" evidence="13">
    <location>
        <begin position="118"/>
        <end position="137"/>
    </location>
</feature>
<feature type="domain" description="C2H2-type" evidence="14">
    <location>
        <begin position="284"/>
        <end position="311"/>
    </location>
</feature>
<dbReference type="GO" id="GO:0003677">
    <property type="term" value="F:DNA binding"/>
    <property type="evidence" value="ECO:0000314"/>
    <property type="project" value="FlyBase"/>
</dbReference>
<reference evidence="16 18" key="7">
    <citation type="journal article" date="2007" name="Science">
        <title>The Release 5.1 annotation of Drosophila melanogaster heterochromatin.</title>
        <authorList>
            <person name="Smith C.D."/>
            <person name="Shu S."/>
            <person name="Mungall C.J."/>
            <person name="Karpen G.H."/>
        </authorList>
    </citation>
    <scope>NUCLEOTIDE SEQUENCE [LARGE SCALE GENOMIC DNA]</scope>
    <source>
        <strain evidence="18">Berkeley</strain>
    </source>
</reference>
<dbReference type="PaxDb" id="7227-FBpp0111583"/>
<feature type="domain" description="C2H2-type" evidence="14">
    <location>
        <begin position="200"/>
        <end position="227"/>
    </location>
</feature>
<dbReference type="FunFam" id="3.30.160.60:FF:000931">
    <property type="entry name" value="zinc finger protein 697"/>
    <property type="match status" value="1"/>
</dbReference>
<feature type="binding site" evidence="12">
    <location>
        <position position="52"/>
    </location>
    <ligand>
        <name>Zn(2+)</name>
        <dbReference type="ChEBI" id="CHEBI:29105"/>
    </ligand>
</feature>
<dbReference type="InterPro" id="IPR013087">
    <property type="entry name" value="Znf_C2H2_type"/>
</dbReference>
<dbReference type="IntAct" id="R9PY35">
    <property type="interactions" value="1"/>
</dbReference>
<reference evidence="16 18" key="10">
    <citation type="journal article" date="2015" name="G3 (Bethesda)">
        <title>Gene Model Annotations for Drosophila melanogaster: The Rule-Benders.</title>
        <authorList>
            <consortium name="FlyBase Consortium"/>
            <person name="Crosby M.A."/>
            <person name="Gramates L.S."/>
            <person name="Dos Santos G."/>
            <person name="Matthews B.B."/>
            <person name="St Pierre S.E."/>
            <person name="Zhou P."/>
            <person name="Schroeder A.J."/>
            <person name="Falls K."/>
            <person name="Emmert D.B."/>
            <person name="Russo S.M."/>
            <person name="Gelbart W.M."/>
            <person name="null"/>
        </authorList>
    </citation>
    <scope>NUCLEOTIDE SEQUENCE [LARGE SCALE GENOMIC DNA]</scope>
    <source>
        <strain evidence="18">Berkeley</strain>
    </source>
</reference>
<dbReference type="BioGRID-ORCS" id="33535">
    <property type="hits" value="0 hits in 1 CRISPR screen"/>
</dbReference>
<dbReference type="FunFam" id="3.30.160.60:FF:002343">
    <property type="entry name" value="Zinc finger protein 33A"/>
    <property type="match status" value="1"/>
</dbReference>
<dbReference type="FunFam" id="3.30.160.60:FF:000100">
    <property type="entry name" value="Zinc finger 45-like"/>
    <property type="match status" value="1"/>
</dbReference>
<evidence type="ECO:0000256" key="11">
    <source>
        <dbReference type="PROSITE-ProRule" id="PRU00042"/>
    </source>
</evidence>
<keyword evidence="4" id="KW-0677">Repeat</keyword>
<gene>
    <name evidence="16" type="primary">CG34406</name>
    <name evidence="16" type="synonym">CG18555</name>
    <name evidence="16" type="synonym">CG34406-2</name>
    <name evidence="16" type="synonym">Dmel\CG44002</name>
    <name evidence="16 17" type="ORF">CG44002</name>
    <name evidence="16" type="ORF">Dmel_CG44002</name>
</gene>
<evidence type="ECO:0000256" key="12">
    <source>
        <dbReference type="PROSITE-ProRule" id="PRU01263"/>
    </source>
</evidence>
<reference evidence="16 18" key="6">
    <citation type="journal article" date="2005" name="PLoS Comput. Biol.">
        <title>Combined evidence annotation of transposable elements in genome sequences.</title>
        <authorList>
            <person name="Quesneville H."/>
            <person name="Bergman C.M."/>
            <person name="Andrieu O."/>
            <person name="Autard D."/>
            <person name="Nouaud D."/>
            <person name="Ashburner M."/>
            <person name="Anxolabehere D."/>
        </authorList>
    </citation>
    <scope>NUCLEOTIDE SEQUENCE [LARGE SCALE GENOMIC DNA]</scope>
    <source>
        <strain evidence="18">Berkeley</strain>
    </source>
</reference>
<evidence type="ECO:0000256" key="13">
    <source>
        <dbReference type="SAM" id="MobiDB-lite"/>
    </source>
</evidence>
<comment type="subcellular location">
    <subcellularLocation>
        <location evidence="1">Nucleus</location>
    </subcellularLocation>
</comment>
<dbReference type="GO" id="GO:0008270">
    <property type="term" value="F:zinc ion binding"/>
    <property type="evidence" value="ECO:0007669"/>
    <property type="project" value="UniProtKB-UniRule"/>
</dbReference>
<protein>
    <submittedName>
        <fullName evidence="16">Uncharacterized protein</fullName>
    </submittedName>
</protein>
<reference evidence="16 18" key="2">
    <citation type="journal article" date="2002" name="Genome Biol.">
        <title>Finishing a whole-genome shotgun: release 3 of the Drosophila melanogaster euchromatic genome sequence.</title>
        <authorList>
            <person name="Celniker S.E."/>
            <person name="Wheeler D.A."/>
            <person name="Kronmiller B."/>
            <person name="Carlson J.W."/>
            <person name="Halpern A."/>
            <person name="Patel S."/>
            <person name="Adams M."/>
            <person name="Champe M."/>
            <person name="Dugan S.P."/>
            <person name="Frise E."/>
            <person name="Hodgson A."/>
            <person name="George R.A."/>
            <person name="Hoskins R.A."/>
            <person name="Laverty T."/>
            <person name="Muzny D.M."/>
            <person name="Nelson C.R."/>
            <person name="Pacleb J.M."/>
            <person name="Park S."/>
            <person name="Pfeiffer B.D."/>
            <person name="Richards S."/>
            <person name="Sodergren E.J."/>
            <person name="Svirskas R."/>
            <person name="Tabor P.E."/>
            <person name="Wan K."/>
            <person name="Stapleton M."/>
            <person name="Sutton G.G."/>
            <person name="Venter C."/>
            <person name="Weinstock G."/>
            <person name="Scherer S.E."/>
            <person name="Myers E.W."/>
            <person name="Gibbs R.A."/>
            <person name="Rubin G.M."/>
        </authorList>
    </citation>
    <scope>NUCLEOTIDE SEQUENCE [LARGE SCALE GENOMIC DNA]</scope>
    <source>
        <strain evidence="18">Berkeley</strain>
    </source>
</reference>
<feature type="domain" description="C2H2-type" evidence="14">
    <location>
        <begin position="312"/>
        <end position="340"/>
    </location>
</feature>
<dbReference type="AGR" id="FB:FBgn0264744"/>
<evidence type="ECO:0000256" key="10">
    <source>
        <dbReference type="ARBA" id="ARBA00023242"/>
    </source>
</evidence>
<reference evidence="16 18" key="5">
    <citation type="journal article" date="2002" name="Genome Biol.">
        <title>Heterochromatic sequences in a Drosophila whole-genome shotgun assembly.</title>
        <authorList>
            <person name="Hoskins R.A."/>
            <person name="Smith C.D."/>
            <person name="Carlson J.W."/>
            <person name="Carvalho A.B."/>
            <person name="Halpern A."/>
            <person name="Kaminker J.S."/>
            <person name="Kennedy C."/>
            <person name="Mungall C.J."/>
            <person name="Sullivan B.A."/>
            <person name="Sutton G.G."/>
            <person name="Yasuhara J.C."/>
            <person name="Wakimoto B.T."/>
            <person name="Myers E.W."/>
            <person name="Celniker S.E."/>
            <person name="Rubin G.M."/>
            <person name="Karpen G.H."/>
        </authorList>
    </citation>
    <scope>NUCLEOTIDE SEQUENCE [LARGE SCALE GENOMIC DNA]</scope>
    <source>
        <strain evidence="18">Berkeley</strain>
    </source>
</reference>
<dbReference type="Pfam" id="PF00096">
    <property type="entry name" value="zf-C2H2"/>
    <property type="match status" value="5"/>
</dbReference>